<name>A0A1M7RG35_9ACTN</name>
<comment type="similarity">
    <text evidence="1">Belongs to the leucine-binding protein family.</text>
</comment>
<dbReference type="InterPro" id="IPR051010">
    <property type="entry name" value="BCAA_transport"/>
</dbReference>
<evidence type="ECO:0000256" key="3">
    <source>
        <dbReference type="SAM" id="SignalP"/>
    </source>
</evidence>
<dbReference type="InterPro" id="IPR028081">
    <property type="entry name" value="Leu-bd"/>
</dbReference>
<dbReference type="STRING" id="134849.SAMN05443668_111218"/>
<feature type="domain" description="Leucine-binding protein" evidence="4">
    <location>
        <begin position="54"/>
        <end position="378"/>
    </location>
</feature>
<dbReference type="Pfam" id="PF13458">
    <property type="entry name" value="Peripla_BP_6"/>
    <property type="match status" value="1"/>
</dbReference>
<proteinExistence type="inferred from homology"/>
<dbReference type="SUPFAM" id="SSF53822">
    <property type="entry name" value="Periplasmic binding protein-like I"/>
    <property type="match status" value="1"/>
</dbReference>
<feature type="chain" id="PRO_5038927686" evidence="3">
    <location>
        <begin position="24"/>
        <end position="416"/>
    </location>
</feature>
<dbReference type="RefSeq" id="WP_143175515.1">
    <property type="nucleotide sequence ID" value="NZ_FRCS01000011.1"/>
</dbReference>
<dbReference type="EMBL" id="FRCS01000011">
    <property type="protein sequence ID" value="SHN45255.1"/>
    <property type="molecule type" value="Genomic_DNA"/>
</dbReference>
<organism evidence="5 6">
    <name type="scientific">Cryptosporangium aurantiacum</name>
    <dbReference type="NCBI Taxonomy" id="134849"/>
    <lineage>
        <taxon>Bacteria</taxon>
        <taxon>Bacillati</taxon>
        <taxon>Actinomycetota</taxon>
        <taxon>Actinomycetes</taxon>
        <taxon>Cryptosporangiales</taxon>
        <taxon>Cryptosporangiaceae</taxon>
        <taxon>Cryptosporangium</taxon>
    </lineage>
</organism>
<evidence type="ECO:0000313" key="5">
    <source>
        <dbReference type="EMBL" id="SHN45255.1"/>
    </source>
</evidence>
<keyword evidence="2 3" id="KW-0732">Signal</keyword>
<dbReference type="OrthoDB" id="5169139at2"/>
<evidence type="ECO:0000259" key="4">
    <source>
        <dbReference type="Pfam" id="PF13458"/>
    </source>
</evidence>
<dbReference type="PANTHER" id="PTHR30483:SF6">
    <property type="entry name" value="PERIPLASMIC BINDING PROTEIN OF ABC TRANSPORTER FOR NATURAL AMINO ACIDS"/>
    <property type="match status" value="1"/>
</dbReference>
<protein>
    <submittedName>
        <fullName evidence="5">ABC-type branched-chain amino acid transport system, substrate-binding protein</fullName>
    </submittedName>
</protein>
<accession>A0A1M7RG35</accession>
<reference evidence="5 6" key="1">
    <citation type="submission" date="2016-11" db="EMBL/GenBank/DDBJ databases">
        <authorList>
            <person name="Jaros S."/>
            <person name="Januszkiewicz K."/>
            <person name="Wedrychowicz H."/>
        </authorList>
    </citation>
    <scope>NUCLEOTIDE SEQUENCE [LARGE SCALE GENOMIC DNA]</scope>
    <source>
        <strain evidence="5 6">DSM 46144</strain>
    </source>
</reference>
<dbReference type="Proteomes" id="UP000184440">
    <property type="component" value="Unassembled WGS sequence"/>
</dbReference>
<dbReference type="PROSITE" id="PS51257">
    <property type="entry name" value="PROKAR_LIPOPROTEIN"/>
    <property type="match status" value="1"/>
</dbReference>
<dbReference type="InterPro" id="IPR028082">
    <property type="entry name" value="Peripla_BP_I"/>
</dbReference>
<gene>
    <name evidence="5" type="ORF">SAMN05443668_111218</name>
</gene>
<sequence length="416" mass="42632">MAMKPARRLLTAAFAALTLTATAACGAAEDDTSKKPVNAAAVLGPSAPAKGEPVRIGVVTGKAATGQRAVERDVAEATIKYLNARKSGIGGRPIELFVCDTTADPSTATDCANRMIQDRVAGVVIGSTSVAESVWDPLHAAGIPTMLFAASDAPVLRDAKSTFVLSDPVFANVTLPIELAKDADEKTVTTIVVDVPTAVGLYSTVAPPVYAKAGIEHTVIAVPLDTADMTPQLQKLAKGDPGIVHVVGNDSFCVAAFSGLRAVGFTGKIHAAGPCITDATRKATPKDQLEGMTVSAATPLGTDNPSMQLYEAVAATYGKDIDLGSPAGMSLFSTITAFHAALQNLTGEVTPQSVTAAIKAAPKAEMPGAQPLTFQCNGSFYPATPAVCLRGGLIATLDEKGKPEKYDARGTEPAGS</sequence>
<keyword evidence="6" id="KW-1185">Reference proteome</keyword>
<dbReference type="Gene3D" id="3.40.50.2300">
    <property type="match status" value="2"/>
</dbReference>
<feature type="signal peptide" evidence="3">
    <location>
        <begin position="1"/>
        <end position="23"/>
    </location>
</feature>
<evidence type="ECO:0000256" key="1">
    <source>
        <dbReference type="ARBA" id="ARBA00010062"/>
    </source>
</evidence>
<dbReference type="PANTHER" id="PTHR30483">
    <property type="entry name" value="LEUCINE-SPECIFIC-BINDING PROTEIN"/>
    <property type="match status" value="1"/>
</dbReference>
<evidence type="ECO:0000256" key="2">
    <source>
        <dbReference type="ARBA" id="ARBA00022729"/>
    </source>
</evidence>
<evidence type="ECO:0000313" key="6">
    <source>
        <dbReference type="Proteomes" id="UP000184440"/>
    </source>
</evidence>
<dbReference type="AlphaFoldDB" id="A0A1M7RG35"/>